<dbReference type="GO" id="GO:0071949">
    <property type="term" value="F:FAD binding"/>
    <property type="evidence" value="ECO:0007669"/>
    <property type="project" value="InterPro"/>
</dbReference>
<dbReference type="InterPro" id="IPR050493">
    <property type="entry name" value="FAD-dep_Monooxygenase_BioMet"/>
</dbReference>
<keyword evidence="2" id="KW-0503">Monooxygenase</keyword>
<dbReference type="PRINTS" id="PR00420">
    <property type="entry name" value="RNGMNOXGNASE"/>
</dbReference>
<evidence type="ECO:0000313" key="4">
    <source>
        <dbReference type="EMBL" id="CAF0713139.1"/>
    </source>
</evidence>
<dbReference type="InterPro" id="IPR036188">
    <property type="entry name" value="FAD/NAD-bd_sf"/>
</dbReference>
<dbReference type="NCBIfam" id="NF005720">
    <property type="entry name" value="PRK07538.1"/>
    <property type="match status" value="1"/>
</dbReference>
<accession>A0A813M5A3</accession>
<dbReference type="SUPFAM" id="SSF54373">
    <property type="entry name" value="FAD-linked reductases, C-terminal domain"/>
    <property type="match status" value="1"/>
</dbReference>
<dbReference type="PANTHER" id="PTHR13789:SF268">
    <property type="entry name" value="5-METHYLPHENAZINE-1-CARBOXYLATE 1-MONOOXYGENASE"/>
    <property type="match status" value="1"/>
</dbReference>
<organism evidence="4 5">
    <name type="scientific">Adineta steineri</name>
    <dbReference type="NCBI Taxonomy" id="433720"/>
    <lineage>
        <taxon>Eukaryota</taxon>
        <taxon>Metazoa</taxon>
        <taxon>Spiralia</taxon>
        <taxon>Gnathifera</taxon>
        <taxon>Rotifera</taxon>
        <taxon>Eurotatoria</taxon>
        <taxon>Bdelloidea</taxon>
        <taxon>Adinetida</taxon>
        <taxon>Adinetidae</taxon>
        <taxon>Adineta</taxon>
    </lineage>
</organism>
<evidence type="ECO:0000256" key="1">
    <source>
        <dbReference type="ARBA" id="ARBA00023002"/>
    </source>
</evidence>
<evidence type="ECO:0000313" key="5">
    <source>
        <dbReference type="Proteomes" id="UP000663860"/>
    </source>
</evidence>
<dbReference type="AlphaFoldDB" id="A0A813M5A3"/>
<evidence type="ECO:0000259" key="3">
    <source>
        <dbReference type="Pfam" id="PF01494"/>
    </source>
</evidence>
<name>A0A813M5A3_9BILA</name>
<reference evidence="4" key="1">
    <citation type="submission" date="2021-02" db="EMBL/GenBank/DDBJ databases">
        <authorList>
            <person name="Nowell W R."/>
        </authorList>
    </citation>
    <scope>NUCLEOTIDE SEQUENCE</scope>
</reference>
<keyword evidence="1" id="KW-0560">Oxidoreductase</keyword>
<sequence>MHDARSIHTDIVDVLIVGGGIGGLVTALCLHREGYSVRVHERVAAVEPIGFGLNLQPFSVKVLYELGLEHELDEVGYSVRVHERVAAVEPIGFGLNLQPFSVKVLYELGLEHELDEVGIQGAKALFYSRHGQLIYSEVKGIEAGYKWPTYSMHRGNFQQLLMRHVRDEVGETSVRLNQKLIAFRSYSDYVEADFVNSCTGDINTERAKLLIGADGINSTVRKILYPNEGRPLWRGSKLYRGVTETDKLYLDGRTMILMGNPNDIEFVTYPVGKNTINWACVVRVDKPDVQTTSVTPDWNNIGHSEDLLPFVSHMKLDFLDIRHLIQSSIIINEFPMTDRDPLPRWTHERVTLLGDAAHPMYPNGGNGASQAILDARELTLSFRQYGITPEGLQAYDDRRRPATNTVVLAARQYGSEEILKIVDERSSHEFSNLSDVISAEELETIMLNFKKVTGSNIQKLNEEPSLF</sequence>
<dbReference type="Gene3D" id="3.30.9.30">
    <property type="match status" value="1"/>
</dbReference>
<evidence type="ECO:0000256" key="2">
    <source>
        <dbReference type="ARBA" id="ARBA00023033"/>
    </source>
</evidence>
<dbReference type="Proteomes" id="UP000663860">
    <property type="component" value="Unassembled WGS sequence"/>
</dbReference>
<dbReference type="InterPro" id="IPR002938">
    <property type="entry name" value="FAD-bd"/>
</dbReference>
<dbReference type="GO" id="GO:0004497">
    <property type="term" value="F:monooxygenase activity"/>
    <property type="evidence" value="ECO:0007669"/>
    <property type="project" value="UniProtKB-KW"/>
</dbReference>
<gene>
    <name evidence="4" type="ORF">IZO911_LOCUS321</name>
</gene>
<feature type="domain" description="FAD-binding" evidence="3">
    <location>
        <begin position="12"/>
        <end position="407"/>
    </location>
</feature>
<dbReference type="Pfam" id="PF01494">
    <property type="entry name" value="FAD_binding_3"/>
    <property type="match status" value="1"/>
</dbReference>
<dbReference type="EMBL" id="CAJNOE010000002">
    <property type="protein sequence ID" value="CAF0713139.1"/>
    <property type="molecule type" value="Genomic_DNA"/>
</dbReference>
<protein>
    <recommendedName>
        <fullName evidence="3">FAD-binding domain-containing protein</fullName>
    </recommendedName>
</protein>
<dbReference type="PANTHER" id="PTHR13789">
    <property type="entry name" value="MONOOXYGENASE"/>
    <property type="match status" value="1"/>
</dbReference>
<comment type="caution">
    <text evidence="4">The sequence shown here is derived from an EMBL/GenBank/DDBJ whole genome shotgun (WGS) entry which is preliminary data.</text>
</comment>
<dbReference type="SUPFAM" id="SSF51905">
    <property type="entry name" value="FAD/NAD(P)-binding domain"/>
    <property type="match status" value="2"/>
</dbReference>
<proteinExistence type="predicted"/>
<dbReference type="Gene3D" id="3.50.50.60">
    <property type="entry name" value="FAD/NAD(P)-binding domain"/>
    <property type="match status" value="2"/>
</dbReference>